<sequence>MAARQEFPWPRVLAVLAGLCLLIGWLADSLLVTALAPVFGTVAFVLNRRQPAKGRPGRR</sequence>
<keyword evidence="1" id="KW-1133">Transmembrane helix</keyword>
<accession>A0A1H3LZF0</accession>
<organism evidence="2 3">
    <name type="scientific">Micromonospora pattaloongensis</name>
    <dbReference type="NCBI Taxonomy" id="405436"/>
    <lineage>
        <taxon>Bacteria</taxon>
        <taxon>Bacillati</taxon>
        <taxon>Actinomycetota</taxon>
        <taxon>Actinomycetes</taxon>
        <taxon>Micromonosporales</taxon>
        <taxon>Micromonosporaceae</taxon>
        <taxon>Micromonospora</taxon>
    </lineage>
</organism>
<feature type="transmembrane region" description="Helical" evidence="1">
    <location>
        <begin position="12"/>
        <end position="45"/>
    </location>
</feature>
<evidence type="ECO:0000313" key="3">
    <source>
        <dbReference type="Proteomes" id="UP000242415"/>
    </source>
</evidence>
<dbReference type="EMBL" id="FNPH01000003">
    <property type="protein sequence ID" value="SDY69821.1"/>
    <property type="molecule type" value="Genomic_DNA"/>
</dbReference>
<protein>
    <submittedName>
        <fullName evidence="2">Uncharacterized protein</fullName>
    </submittedName>
</protein>
<name>A0A1H3LZF0_9ACTN</name>
<proteinExistence type="predicted"/>
<keyword evidence="1" id="KW-0812">Transmembrane</keyword>
<dbReference type="RefSeq" id="WP_139307224.1">
    <property type="nucleotide sequence ID" value="NZ_FNPH01000003.1"/>
</dbReference>
<reference evidence="3" key="1">
    <citation type="submission" date="2016-10" db="EMBL/GenBank/DDBJ databases">
        <authorList>
            <person name="Varghese N."/>
            <person name="Submissions S."/>
        </authorList>
    </citation>
    <scope>NUCLEOTIDE SEQUENCE [LARGE SCALE GENOMIC DNA]</scope>
    <source>
        <strain evidence="3">DSM 45245</strain>
    </source>
</reference>
<keyword evidence="3" id="KW-1185">Reference proteome</keyword>
<keyword evidence="1" id="KW-0472">Membrane</keyword>
<gene>
    <name evidence="2" type="ORF">SAMN05444365_103166</name>
</gene>
<dbReference type="Proteomes" id="UP000242415">
    <property type="component" value="Unassembled WGS sequence"/>
</dbReference>
<dbReference type="AlphaFoldDB" id="A0A1H3LZF0"/>
<evidence type="ECO:0000313" key="2">
    <source>
        <dbReference type="EMBL" id="SDY69821.1"/>
    </source>
</evidence>
<dbReference type="STRING" id="405436.SAMN05444365_103166"/>
<evidence type="ECO:0000256" key="1">
    <source>
        <dbReference type="SAM" id="Phobius"/>
    </source>
</evidence>